<dbReference type="AlphaFoldDB" id="A0A0B6YQF9"/>
<feature type="compositionally biased region" description="Acidic residues" evidence="1">
    <location>
        <begin position="188"/>
        <end position="205"/>
    </location>
</feature>
<evidence type="ECO:0000313" key="2">
    <source>
        <dbReference type="EMBL" id="CEK58519.1"/>
    </source>
</evidence>
<feature type="region of interest" description="Disordered" evidence="1">
    <location>
        <begin position="169"/>
        <end position="218"/>
    </location>
</feature>
<evidence type="ECO:0000256" key="1">
    <source>
        <dbReference type="SAM" id="MobiDB-lite"/>
    </source>
</evidence>
<feature type="region of interest" description="Disordered" evidence="1">
    <location>
        <begin position="1"/>
        <end position="56"/>
    </location>
</feature>
<feature type="compositionally biased region" description="Basic and acidic residues" evidence="1">
    <location>
        <begin position="206"/>
        <end position="218"/>
    </location>
</feature>
<sequence>SSVNIDESHNEDSVDHGDLSDATNCQNTAGSREEQEGYDTASGSEHSKDKRHLIREDKKVMIKKEYEYKQPDLNCPIPLSEQTVITIKGKKCVLAINQHTQQVCAYPIKPPPGTKRRGRPRMTEEEKVAAADRKRQQQLTQLEISPTTYMSPSEKSTAAETLLELSNVGSDGVRRSARKRKKARLFEEYEELDDSEEDDDLEFEDNQEKDPDISLSLHETKKQKVLPLKKEAGVSTPAVFV</sequence>
<reference evidence="2" key="1">
    <citation type="submission" date="2014-12" db="EMBL/GenBank/DDBJ databases">
        <title>Insight into the proteome of Arion vulgaris.</title>
        <authorList>
            <person name="Aradska J."/>
            <person name="Bulat T."/>
            <person name="Smidak R."/>
            <person name="Sarate P."/>
            <person name="Gangsoo J."/>
            <person name="Sialana F."/>
            <person name="Bilban M."/>
            <person name="Lubec G."/>
        </authorList>
    </citation>
    <scope>NUCLEOTIDE SEQUENCE</scope>
    <source>
        <tissue evidence="2">Skin</tissue>
    </source>
</reference>
<feature type="compositionally biased region" description="Basic and acidic residues" evidence="1">
    <location>
        <begin position="1"/>
        <end position="19"/>
    </location>
</feature>
<feature type="non-terminal residue" evidence="2">
    <location>
        <position position="241"/>
    </location>
</feature>
<accession>A0A0B6YQF9</accession>
<dbReference type="EMBL" id="HACG01011654">
    <property type="protein sequence ID" value="CEK58519.1"/>
    <property type="molecule type" value="Transcribed_RNA"/>
</dbReference>
<name>A0A0B6YQF9_9EUPU</name>
<organism evidence="2">
    <name type="scientific">Arion vulgaris</name>
    <dbReference type="NCBI Taxonomy" id="1028688"/>
    <lineage>
        <taxon>Eukaryota</taxon>
        <taxon>Metazoa</taxon>
        <taxon>Spiralia</taxon>
        <taxon>Lophotrochozoa</taxon>
        <taxon>Mollusca</taxon>
        <taxon>Gastropoda</taxon>
        <taxon>Heterobranchia</taxon>
        <taxon>Euthyneura</taxon>
        <taxon>Panpulmonata</taxon>
        <taxon>Eupulmonata</taxon>
        <taxon>Stylommatophora</taxon>
        <taxon>Helicina</taxon>
        <taxon>Arionoidea</taxon>
        <taxon>Arionidae</taxon>
        <taxon>Arion</taxon>
    </lineage>
</organism>
<feature type="compositionally biased region" description="Polar residues" evidence="1">
    <location>
        <begin position="21"/>
        <end position="30"/>
    </location>
</feature>
<proteinExistence type="predicted"/>
<feature type="non-terminal residue" evidence="2">
    <location>
        <position position="1"/>
    </location>
</feature>
<gene>
    <name evidence="2" type="primary">ORF33378</name>
</gene>
<protein>
    <submittedName>
        <fullName evidence="2">Uncharacterized protein</fullName>
    </submittedName>
</protein>